<gene>
    <name evidence="9" type="ORF">E6C60_1322</name>
</gene>
<dbReference type="Proteomes" id="UP000300879">
    <property type="component" value="Chromosome"/>
</dbReference>
<proteinExistence type="inferred from homology"/>
<dbReference type="Gene3D" id="1.10.3720.10">
    <property type="entry name" value="MetI-like"/>
    <property type="match status" value="1"/>
</dbReference>
<evidence type="ECO:0000256" key="2">
    <source>
        <dbReference type="ARBA" id="ARBA00022448"/>
    </source>
</evidence>
<dbReference type="InterPro" id="IPR035906">
    <property type="entry name" value="MetI-like_sf"/>
</dbReference>
<keyword evidence="3" id="KW-1003">Cell membrane</keyword>
<keyword evidence="4 7" id="KW-0812">Transmembrane</keyword>
<keyword evidence="10" id="KW-1185">Reference proteome</keyword>
<feature type="transmembrane region" description="Helical" evidence="7">
    <location>
        <begin position="74"/>
        <end position="97"/>
    </location>
</feature>
<sequence length="293" mass="32993">MSRSLEQKLFHSAGYLFLIALAVLCVLPLLFIFGGSFTSEQSVIRNGFSLIPKEWSLEAYELAFKNPKDLFQAYFISFSVVAVGTAAGLLMTAMTGYVLSRRDFKYRNFFSFFIYFTSVFSGGLVPWYIMMVSYLDMKNNFLALILPLLLNVFYIIVMKSFMSGIPFEIIESGKMDGANELRIFFKIILPVSGPALATIGLFIALQYWNDFFSAMLFITDQSLMPLQYYLYKMVNSMDALSRMASMSGVPIPQMPKETLKLAMTALVVLPIIFVYPFVQRHIIGGVTVGAVKG</sequence>
<evidence type="ECO:0000256" key="1">
    <source>
        <dbReference type="ARBA" id="ARBA00004651"/>
    </source>
</evidence>
<dbReference type="PROSITE" id="PS50928">
    <property type="entry name" value="ABC_TM1"/>
    <property type="match status" value="1"/>
</dbReference>
<feature type="transmembrane region" description="Helical" evidence="7">
    <location>
        <begin position="12"/>
        <end position="33"/>
    </location>
</feature>
<feature type="transmembrane region" description="Helical" evidence="7">
    <location>
        <begin position="109"/>
        <end position="129"/>
    </location>
</feature>
<dbReference type="AlphaFoldDB" id="A0A4P8XI96"/>
<evidence type="ECO:0000256" key="3">
    <source>
        <dbReference type="ARBA" id="ARBA00022475"/>
    </source>
</evidence>
<evidence type="ECO:0000256" key="4">
    <source>
        <dbReference type="ARBA" id="ARBA00022692"/>
    </source>
</evidence>
<comment type="similarity">
    <text evidence="7">Belongs to the binding-protein-dependent transport system permease family.</text>
</comment>
<dbReference type="GO" id="GO:0055085">
    <property type="term" value="P:transmembrane transport"/>
    <property type="evidence" value="ECO:0007669"/>
    <property type="project" value="InterPro"/>
</dbReference>
<dbReference type="CDD" id="cd06261">
    <property type="entry name" value="TM_PBP2"/>
    <property type="match status" value="1"/>
</dbReference>
<dbReference type="KEGG" id="palo:E6C60_1322"/>
<evidence type="ECO:0000256" key="6">
    <source>
        <dbReference type="ARBA" id="ARBA00023136"/>
    </source>
</evidence>
<feature type="domain" description="ABC transmembrane type-1" evidence="8">
    <location>
        <begin position="74"/>
        <end position="278"/>
    </location>
</feature>
<evidence type="ECO:0000256" key="7">
    <source>
        <dbReference type="RuleBase" id="RU363032"/>
    </source>
</evidence>
<comment type="subcellular location">
    <subcellularLocation>
        <location evidence="1 7">Cell membrane</location>
        <topology evidence="1 7">Multi-pass membrane protein</topology>
    </subcellularLocation>
</comment>
<evidence type="ECO:0000313" key="9">
    <source>
        <dbReference type="EMBL" id="QCT02038.1"/>
    </source>
</evidence>
<dbReference type="RefSeq" id="WP_138225122.1">
    <property type="nucleotide sequence ID" value="NZ_CP040396.1"/>
</dbReference>
<dbReference type="OrthoDB" id="9810086at2"/>
<dbReference type="EMBL" id="CP040396">
    <property type="protein sequence ID" value="QCT02038.1"/>
    <property type="molecule type" value="Genomic_DNA"/>
</dbReference>
<accession>A0A4P8XI96</accession>
<feature type="transmembrane region" description="Helical" evidence="7">
    <location>
        <begin position="183"/>
        <end position="205"/>
    </location>
</feature>
<feature type="transmembrane region" description="Helical" evidence="7">
    <location>
        <begin position="261"/>
        <end position="278"/>
    </location>
</feature>
<dbReference type="PANTHER" id="PTHR43744">
    <property type="entry name" value="ABC TRANSPORTER PERMEASE PROTEIN MG189-RELATED-RELATED"/>
    <property type="match status" value="1"/>
</dbReference>
<protein>
    <submittedName>
        <fullName evidence="9">Protein LplC</fullName>
    </submittedName>
</protein>
<dbReference type="GO" id="GO:0005886">
    <property type="term" value="C:plasma membrane"/>
    <property type="evidence" value="ECO:0007669"/>
    <property type="project" value="UniProtKB-SubCell"/>
</dbReference>
<dbReference type="InterPro" id="IPR000515">
    <property type="entry name" value="MetI-like"/>
</dbReference>
<organism evidence="9 10">
    <name type="scientific">Paenibacillus algicola</name>
    <dbReference type="NCBI Taxonomy" id="2565926"/>
    <lineage>
        <taxon>Bacteria</taxon>
        <taxon>Bacillati</taxon>
        <taxon>Bacillota</taxon>
        <taxon>Bacilli</taxon>
        <taxon>Bacillales</taxon>
        <taxon>Paenibacillaceae</taxon>
        <taxon>Paenibacillus</taxon>
    </lineage>
</organism>
<reference evidence="9 10" key="1">
    <citation type="submission" date="2019-05" db="EMBL/GenBank/DDBJ databases">
        <authorList>
            <person name="Chen C."/>
        </authorList>
    </citation>
    <scope>NUCLEOTIDE SEQUENCE [LARGE SCALE GENOMIC DNA]</scope>
    <source>
        <strain evidence="9 10">HB172198</strain>
    </source>
</reference>
<dbReference type="SUPFAM" id="SSF161098">
    <property type="entry name" value="MetI-like"/>
    <property type="match status" value="1"/>
</dbReference>
<evidence type="ECO:0000313" key="10">
    <source>
        <dbReference type="Proteomes" id="UP000300879"/>
    </source>
</evidence>
<dbReference type="Pfam" id="PF00528">
    <property type="entry name" value="BPD_transp_1"/>
    <property type="match status" value="1"/>
</dbReference>
<keyword evidence="5 7" id="KW-1133">Transmembrane helix</keyword>
<feature type="transmembrane region" description="Helical" evidence="7">
    <location>
        <begin position="141"/>
        <end position="162"/>
    </location>
</feature>
<evidence type="ECO:0000256" key="5">
    <source>
        <dbReference type="ARBA" id="ARBA00022989"/>
    </source>
</evidence>
<keyword evidence="6 7" id="KW-0472">Membrane</keyword>
<name>A0A4P8XI96_9BACL</name>
<evidence type="ECO:0000259" key="8">
    <source>
        <dbReference type="PROSITE" id="PS50928"/>
    </source>
</evidence>
<dbReference type="PANTHER" id="PTHR43744:SF9">
    <property type="entry name" value="POLYGALACTURONAN_RHAMNOGALACTURONAN TRANSPORT SYSTEM PERMEASE PROTEIN YTCP"/>
    <property type="match status" value="1"/>
</dbReference>
<keyword evidence="2 7" id="KW-0813">Transport</keyword>